<feature type="compositionally biased region" description="Polar residues" evidence="2">
    <location>
        <begin position="927"/>
        <end position="942"/>
    </location>
</feature>
<gene>
    <name evidence="4" type="ORF">K466DRAFT_507116</name>
</gene>
<dbReference type="Proteomes" id="UP000308197">
    <property type="component" value="Unassembled WGS sequence"/>
</dbReference>
<feature type="compositionally biased region" description="Pro residues" evidence="2">
    <location>
        <begin position="947"/>
        <end position="970"/>
    </location>
</feature>
<dbReference type="PROSITE" id="PS50966">
    <property type="entry name" value="ZF_SWIM"/>
    <property type="match status" value="1"/>
</dbReference>
<feature type="region of interest" description="Disordered" evidence="2">
    <location>
        <begin position="749"/>
        <end position="770"/>
    </location>
</feature>
<accession>A0A5C3NQB0</accession>
<evidence type="ECO:0000256" key="2">
    <source>
        <dbReference type="SAM" id="MobiDB-lite"/>
    </source>
</evidence>
<feature type="region of interest" description="Disordered" evidence="2">
    <location>
        <begin position="791"/>
        <end position="855"/>
    </location>
</feature>
<dbReference type="EMBL" id="ML212462">
    <property type="protein sequence ID" value="TFK78558.1"/>
    <property type="molecule type" value="Genomic_DNA"/>
</dbReference>
<evidence type="ECO:0000259" key="3">
    <source>
        <dbReference type="PROSITE" id="PS50966"/>
    </source>
</evidence>
<feature type="domain" description="SWIM-type" evidence="3">
    <location>
        <begin position="685"/>
        <end position="720"/>
    </location>
</feature>
<dbReference type="GO" id="GO:0008270">
    <property type="term" value="F:zinc ion binding"/>
    <property type="evidence" value="ECO:0007669"/>
    <property type="project" value="UniProtKB-KW"/>
</dbReference>
<keyword evidence="1" id="KW-0862">Zinc</keyword>
<protein>
    <recommendedName>
        <fullName evidence="3">SWIM-type domain-containing protein</fullName>
    </recommendedName>
</protein>
<feature type="region of interest" description="Disordered" evidence="2">
    <location>
        <begin position="927"/>
        <end position="983"/>
    </location>
</feature>
<keyword evidence="5" id="KW-1185">Reference proteome</keyword>
<feature type="compositionally biased region" description="Low complexity" evidence="2">
    <location>
        <begin position="760"/>
        <end position="770"/>
    </location>
</feature>
<keyword evidence="1" id="KW-0863">Zinc-finger</keyword>
<evidence type="ECO:0000313" key="5">
    <source>
        <dbReference type="Proteomes" id="UP000308197"/>
    </source>
</evidence>
<dbReference type="AlphaFoldDB" id="A0A5C3NQB0"/>
<name>A0A5C3NQB0_9APHY</name>
<evidence type="ECO:0000256" key="1">
    <source>
        <dbReference type="PROSITE-ProRule" id="PRU00325"/>
    </source>
</evidence>
<dbReference type="Pfam" id="PF04434">
    <property type="entry name" value="SWIM"/>
    <property type="match status" value="1"/>
</dbReference>
<proteinExistence type="predicted"/>
<keyword evidence="1" id="KW-0479">Metal-binding</keyword>
<feature type="compositionally biased region" description="Basic and acidic residues" evidence="2">
    <location>
        <begin position="799"/>
        <end position="812"/>
    </location>
</feature>
<evidence type="ECO:0000313" key="4">
    <source>
        <dbReference type="EMBL" id="TFK78558.1"/>
    </source>
</evidence>
<dbReference type="InterPro" id="IPR007527">
    <property type="entry name" value="Znf_SWIM"/>
</dbReference>
<dbReference type="STRING" id="1314778.A0A5C3NQB0"/>
<dbReference type="InParanoid" id="A0A5C3NQB0"/>
<sequence>MPPRSKFLILKPKEASGQKVPLTALRRASNVYTKELCLTEEQKAKIEALYSDANASLRVDEEFDPEDLEEQRAAASLLASEGLDLDGRAGLGNRWTSRWSMKTGNRGLVTRRVLFQCDCGYHHKSRNFKARRVPVDFTGCLAHAEVLHEVASGSILLVRGYFTHNEACKSAFMTRLPPIPLHPSVFSVALQQLGIGAQLTDIQATNRAMFENCKYEHQPPHADLAKSPYRWLLQKTDTRSLYRQFNRLRGLRTSIAPHVNVDEWLNPSSRAYKPEIAEAVFHYSARADKGDRFEVCLATPEMRESAWKYGHGSQIILDGTFGVCDRKVLLFIAMGVDEAGSGVPLAFFLFSAPSGNNNTSAGYNTDILEKLLRRWKDTLESDRDGKLSVASAFAPKVAITDTDLKERNALVRVFLDIWLLICKFHLRQSWRNHRTRVIKGTSKLHTHVRSRLRELEKKLVDSLDHGEAMSLIAIERAAVESDIQPQDPLLAAGGLAHLTYLAEYWMAESLWCSWSAFGRRVAADKLSREVSMILTTTNHLESFNGVLKRKHLRRWQRGNRRLRIDVLLHILITNILPSVFQARALERQENVRLTAMLRDLPGGAGLVKQLGVGNNGLRQRAQLQQSRRVLPYAILTPDPSRDAAAADFVAERQISVPEYNEHTRSFEFDCFSSLSTASDHVPTEYKIHIGVDGSAACSCPDFHRHGIACKHVRAALLRLDALRSQGLQIPPITLPTTWDEARTRFQSRAPLVTGDLLPNTSPAPTTPTAPSAIQHAAQLVEDILRESADAYKNPGDRTFVPRHEPEATSGDERDSESEETPVTSESDSESDSDDEESDDENLPGSSSMSLSSRDGVGRQAVARVLHELEAMTPQLKQLLGYLEGVSLHRDEVDRARVSQAHLEALSSKLLQLLQEAGKVSTSTCHSFHMNPPTTSIFPSMSFTPPRARTPPPSVPQKRAPSPPSILPPSPEKSQRRQTSYSIH</sequence>
<reference evidence="4 5" key="1">
    <citation type="journal article" date="2019" name="Nat. Ecol. Evol.">
        <title>Megaphylogeny resolves global patterns of mushroom evolution.</title>
        <authorList>
            <person name="Varga T."/>
            <person name="Krizsan K."/>
            <person name="Foldi C."/>
            <person name="Dima B."/>
            <person name="Sanchez-Garcia M."/>
            <person name="Sanchez-Ramirez S."/>
            <person name="Szollosi G.J."/>
            <person name="Szarkandi J.G."/>
            <person name="Papp V."/>
            <person name="Albert L."/>
            <person name="Andreopoulos W."/>
            <person name="Angelini C."/>
            <person name="Antonin V."/>
            <person name="Barry K.W."/>
            <person name="Bougher N.L."/>
            <person name="Buchanan P."/>
            <person name="Buyck B."/>
            <person name="Bense V."/>
            <person name="Catcheside P."/>
            <person name="Chovatia M."/>
            <person name="Cooper J."/>
            <person name="Damon W."/>
            <person name="Desjardin D."/>
            <person name="Finy P."/>
            <person name="Geml J."/>
            <person name="Haridas S."/>
            <person name="Hughes K."/>
            <person name="Justo A."/>
            <person name="Karasinski D."/>
            <person name="Kautmanova I."/>
            <person name="Kiss B."/>
            <person name="Kocsube S."/>
            <person name="Kotiranta H."/>
            <person name="LaButti K.M."/>
            <person name="Lechner B.E."/>
            <person name="Liimatainen K."/>
            <person name="Lipzen A."/>
            <person name="Lukacs Z."/>
            <person name="Mihaltcheva S."/>
            <person name="Morgado L.N."/>
            <person name="Niskanen T."/>
            <person name="Noordeloos M.E."/>
            <person name="Ohm R.A."/>
            <person name="Ortiz-Santana B."/>
            <person name="Ovrebo C."/>
            <person name="Racz N."/>
            <person name="Riley R."/>
            <person name="Savchenko A."/>
            <person name="Shiryaev A."/>
            <person name="Soop K."/>
            <person name="Spirin V."/>
            <person name="Szebenyi C."/>
            <person name="Tomsovsky M."/>
            <person name="Tulloss R.E."/>
            <person name="Uehling J."/>
            <person name="Grigoriev I.V."/>
            <person name="Vagvolgyi C."/>
            <person name="Papp T."/>
            <person name="Martin F.M."/>
            <person name="Miettinen O."/>
            <person name="Hibbett D.S."/>
            <person name="Nagy L.G."/>
        </authorList>
    </citation>
    <scope>NUCLEOTIDE SEQUENCE [LARGE SCALE GENOMIC DNA]</scope>
    <source>
        <strain evidence="4 5">HHB13444</strain>
    </source>
</reference>
<organism evidence="4 5">
    <name type="scientific">Polyporus arcularius HHB13444</name>
    <dbReference type="NCBI Taxonomy" id="1314778"/>
    <lineage>
        <taxon>Eukaryota</taxon>
        <taxon>Fungi</taxon>
        <taxon>Dikarya</taxon>
        <taxon>Basidiomycota</taxon>
        <taxon>Agaricomycotina</taxon>
        <taxon>Agaricomycetes</taxon>
        <taxon>Polyporales</taxon>
        <taxon>Polyporaceae</taxon>
        <taxon>Polyporus</taxon>
    </lineage>
</organism>
<feature type="compositionally biased region" description="Acidic residues" evidence="2">
    <location>
        <begin position="826"/>
        <end position="841"/>
    </location>
</feature>